<dbReference type="Gene3D" id="1.10.510.10">
    <property type="entry name" value="Transferase(Phosphotransferase) domain 1"/>
    <property type="match status" value="1"/>
</dbReference>
<dbReference type="InterPro" id="IPR011009">
    <property type="entry name" value="Kinase-like_dom_sf"/>
</dbReference>
<dbReference type="SUPFAM" id="SSF54928">
    <property type="entry name" value="RNA-binding domain, RBD"/>
    <property type="match status" value="1"/>
</dbReference>
<reference evidence="2" key="3">
    <citation type="submission" date="2025-09" db="UniProtKB">
        <authorList>
            <consortium name="Ensembl"/>
        </authorList>
    </citation>
    <scope>IDENTIFICATION</scope>
</reference>
<dbReference type="FunFam" id="3.30.200.20:FF:000324">
    <property type="entry name" value="Serine/threonine-protein kinase Kist isoform 1"/>
    <property type="match status" value="1"/>
</dbReference>
<evidence type="ECO:0000259" key="1">
    <source>
        <dbReference type="PROSITE" id="PS50011"/>
    </source>
</evidence>
<dbReference type="PANTHER" id="PTHR46962">
    <property type="entry name" value="SERINE/THREONINE-PROTEIN KINASE KIST"/>
    <property type="match status" value="1"/>
</dbReference>
<dbReference type="GO" id="GO:0046825">
    <property type="term" value="P:regulation of protein export from nucleus"/>
    <property type="evidence" value="ECO:0000318"/>
    <property type="project" value="GO_Central"/>
</dbReference>
<dbReference type="InterPro" id="IPR034372">
    <property type="entry name" value="UHMK1"/>
</dbReference>
<dbReference type="STRING" id="13616.ENSMODP00000014848"/>
<dbReference type="GO" id="GO:0071598">
    <property type="term" value="C:neuronal ribonucleoprotein granule"/>
    <property type="evidence" value="ECO:0000318"/>
    <property type="project" value="GO_Central"/>
</dbReference>
<dbReference type="FunFam" id="1.10.510.10:FF:000322">
    <property type="entry name" value="Serine/threonine-protein kinase Kist isoform 1"/>
    <property type="match status" value="1"/>
</dbReference>
<proteinExistence type="predicted"/>
<dbReference type="GeneTree" id="ENSGT00940000157769"/>
<dbReference type="GO" id="GO:0045948">
    <property type="term" value="P:positive regulation of translational initiation"/>
    <property type="evidence" value="ECO:0000318"/>
    <property type="project" value="GO_Central"/>
</dbReference>
<dbReference type="GO" id="GO:0004674">
    <property type="term" value="F:protein serine/threonine kinase activity"/>
    <property type="evidence" value="ECO:0000318"/>
    <property type="project" value="GO_Central"/>
</dbReference>
<feature type="domain" description="Protein kinase" evidence="1">
    <location>
        <begin position="23"/>
        <end position="317"/>
    </location>
</feature>
<dbReference type="Proteomes" id="UP000002280">
    <property type="component" value="Chromosome 1"/>
</dbReference>
<accession>F7GDN3</accession>
<dbReference type="InParanoid" id="F7GDN3"/>
<dbReference type="GO" id="GO:0043021">
    <property type="term" value="F:ribonucleoprotein complex binding"/>
    <property type="evidence" value="ECO:0000318"/>
    <property type="project" value="GO_Central"/>
</dbReference>
<dbReference type="Pfam" id="PF00069">
    <property type="entry name" value="Pkinase"/>
    <property type="match status" value="1"/>
</dbReference>
<dbReference type="HOGENOM" id="CLU_693633_0_0_1"/>
<dbReference type="AlphaFoldDB" id="F7GDN3"/>
<keyword evidence="3" id="KW-1185">Reference proteome</keyword>
<dbReference type="SUPFAM" id="SSF56112">
    <property type="entry name" value="Protein kinase-like (PK-like)"/>
    <property type="match status" value="1"/>
</dbReference>
<dbReference type="InterPro" id="IPR035979">
    <property type="entry name" value="RBD_domain_sf"/>
</dbReference>
<dbReference type="Bgee" id="ENSMODG00000011849">
    <property type="expression patterns" value="Expressed in liver and 14 other cell types or tissues"/>
</dbReference>
<dbReference type="GO" id="GO:0005524">
    <property type="term" value="F:ATP binding"/>
    <property type="evidence" value="ECO:0007669"/>
    <property type="project" value="InterPro"/>
</dbReference>
<reference evidence="2 3" key="1">
    <citation type="journal article" date="2007" name="Nature">
        <title>Genome of the marsupial Monodelphis domestica reveals innovation in non-coding sequences.</title>
        <authorList>
            <person name="Mikkelsen T.S."/>
            <person name="Wakefield M.J."/>
            <person name="Aken B."/>
            <person name="Amemiya C.T."/>
            <person name="Chang J.L."/>
            <person name="Duke S."/>
            <person name="Garber M."/>
            <person name="Gentles A.J."/>
            <person name="Goodstadt L."/>
            <person name="Heger A."/>
            <person name="Jurka J."/>
            <person name="Kamal M."/>
            <person name="Mauceli E."/>
            <person name="Searle S.M."/>
            <person name="Sharpe T."/>
            <person name="Baker M.L."/>
            <person name="Batzer M.A."/>
            <person name="Benos P.V."/>
            <person name="Belov K."/>
            <person name="Clamp M."/>
            <person name="Cook A."/>
            <person name="Cuff J."/>
            <person name="Das R."/>
            <person name="Davidow L."/>
            <person name="Deakin J.E."/>
            <person name="Fazzari M.J."/>
            <person name="Glass J.L."/>
            <person name="Grabherr M."/>
            <person name="Greally J.M."/>
            <person name="Gu W."/>
            <person name="Hore T.A."/>
            <person name="Huttley G.A."/>
            <person name="Kleber M."/>
            <person name="Jirtle R.L."/>
            <person name="Koina E."/>
            <person name="Lee J.T."/>
            <person name="Mahony S."/>
            <person name="Marra M.A."/>
            <person name="Miller R.D."/>
            <person name="Nicholls R.D."/>
            <person name="Oda M."/>
            <person name="Papenfuss A.T."/>
            <person name="Parra Z.E."/>
            <person name="Pollock D.D."/>
            <person name="Ray D.A."/>
            <person name="Schein J.E."/>
            <person name="Speed T.P."/>
            <person name="Thompson K."/>
            <person name="VandeBerg J.L."/>
            <person name="Wade C.M."/>
            <person name="Walker J.A."/>
            <person name="Waters P.D."/>
            <person name="Webber C."/>
            <person name="Weidman J.R."/>
            <person name="Xie X."/>
            <person name="Zody M.C."/>
            <person name="Baldwin J."/>
            <person name="Abdouelleil A."/>
            <person name="Abdulkadir J."/>
            <person name="Abebe A."/>
            <person name="Abera B."/>
            <person name="Abreu J."/>
            <person name="Acer S.C."/>
            <person name="Aftuck L."/>
            <person name="Alexander A."/>
            <person name="An P."/>
            <person name="Anderson E."/>
            <person name="Anderson S."/>
            <person name="Arachi H."/>
            <person name="Azer M."/>
            <person name="Bachantsang P."/>
            <person name="Barry A."/>
            <person name="Bayul T."/>
            <person name="Berlin A."/>
            <person name="Bessette D."/>
            <person name="Bloom T."/>
            <person name="Bloom T."/>
            <person name="Boguslavskiy L."/>
            <person name="Bonnet C."/>
            <person name="Boukhgalter B."/>
            <person name="Bourzgui I."/>
            <person name="Brown A."/>
            <person name="Cahill P."/>
            <person name="Channer S."/>
            <person name="Cheshatsang Y."/>
            <person name="Chuda L."/>
            <person name="Citroen M."/>
            <person name="Collymore A."/>
            <person name="Cooke P."/>
            <person name="Costello M."/>
            <person name="D'Aco K."/>
            <person name="Daza R."/>
            <person name="De Haan G."/>
            <person name="DeGray S."/>
            <person name="DeMaso C."/>
            <person name="Dhargay N."/>
            <person name="Dooley K."/>
            <person name="Dooley E."/>
            <person name="Doricent M."/>
            <person name="Dorje P."/>
            <person name="Dorjee K."/>
            <person name="Dupes A."/>
            <person name="Elong R."/>
            <person name="Falk J."/>
            <person name="Farina A."/>
            <person name="Faro S."/>
            <person name="Ferguson D."/>
            <person name="Fisher S."/>
            <person name="Foley C.D."/>
            <person name="Franke A."/>
            <person name="Friedrich D."/>
            <person name="Gadbois L."/>
            <person name="Gearin G."/>
            <person name="Gearin C.R."/>
            <person name="Giannoukos G."/>
            <person name="Goode T."/>
            <person name="Graham J."/>
            <person name="Grandbois E."/>
            <person name="Grewal S."/>
            <person name="Gyaltsen K."/>
            <person name="Hafez N."/>
            <person name="Hagos B."/>
            <person name="Hall J."/>
            <person name="Henson C."/>
            <person name="Hollinger A."/>
            <person name="Honan T."/>
            <person name="Huard M.D."/>
            <person name="Hughes L."/>
            <person name="Hurhula B."/>
            <person name="Husby M.E."/>
            <person name="Kamat A."/>
            <person name="Kanga B."/>
            <person name="Kashin S."/>
            <person name="Khazanovich D."/>
            <person name="Kisner P."/>
            <person name="Lance K."/>
            <person name="Lara M."/>
            <person name="Lee W."/>
            <person name="Lennon N."/>
            <person name="Letendre F."/>
            <person name="LeVine R."/>
            <person name="Lipovsky A."/>
            <person name="Liu X."/>
            <person name="Liu J."/>
            <person name="Liu S."/>
            <person name="Lokyitsang T."/>
            <person name="Lokyitsang Y."/>
            <person name="Lubonja R."/>
            <person name="Lui A."/>
            <person name="MacDonald P."/>
            <person name="Magnisalis V."/>
            <person name="Maru K."/>
            <person name="Matthews C."/>
            <person name="McCusker W."/>
            <person name="McDonough S."/>
            <person name="Mehta T."/>
            <person name="Meldrim J."/>
            <person name="Meneus L."/>
            <person name="Mihai O."/>
            <person name="Mihalev A."/>
            <person name="Mihova T."/>
            <person name="Mittelman R."/>
            <person name="Mlenga V."/>
            <person name="Montmayeur A."/>
            <person name="Mulrain L."/>
            <person name="Navidi A."/>
            <person name="Naylor J."/>
            <person name="Negash T."/>
            <person name="Nguyen T."/>
            <person name="Nguyen N."/>
            <person name="Nicol R."/>
            <person name="Norbu C."/>
            <person name="Norbu N."/>
            <person name="Novod N."/>
            <person name="O'Neill B."/>
            <person name="Osman S."/>
            <person name="Markiewicz E."/>
            <person name="Oyono O.L."/>
            <person name="Patti C."/>
            <person name="Phunkhang P."/>
            <person name="Pierre F."/>
            <person name="Priest M."/>
            <person name="Raghuraman S."/>
            <person name="Rege F."/>
            <person name="Reyes R."/>
            <person name="Rise C."/>
            <person name="Rogov P."/>
            <person name="Ross K."/>
            <person name="Ryan E."/>
            <person name="Settipalli S."/>
            <person name="Shea T."/>
            <person name="Sherpa N."/>
            <person name="Shi L."/>
            <person name="Shih D."/>
            <person name="Sparrow T."/>
            <person name="Spaulding J."/>
            <person name="Stalker J."/>
            <person name="Stange-Thomann N."/>
            <person name="Stavropoulos S."/>
            <person name="Stone C."/>
            <person name="Strader C."/>
            <person name="Tesfaye S."/>
            <person name="Thomson T."/>
            <person name="Thoulutsang Y."/>
            <person name="Thoulutsang D."/>
            <person name="Topham K."/>
            <person name="Topping I."/>
            <person name="Tsamla T."/>
            <person name="Vassiliev H."/>
            <person name="Vo A."/>
            <person name="Wangchuk T."/>
            <person name="Wangdi T."/>
            <person name="Weiand M."/>
            <person name="Wilkinson J."/>
            <person name="Wilson A."/>
            <person name="Yadav S."/>
            <person name="Young G."/>
            <person name="Yu Q."/>
            <person name="Zembek L."/>
            <person name="Zhong D."/>
            <person name="Zimmer A."/>
            <person name="Zwirko Z."/>
            <person name="Jaffe D.B."/>
            <person name="Alvarez P."/>
            <person name="Brockman W."/>
            <person name="Butler J."/>
            <person name="Chin C."/>
            <person name="Gnerre S."/>
            <person name="MacCallum I."/>
            <person name="Graves J.A."/>
            <person name="Ponting C.P."/>
            <person name="Breen M."/>
            <person name="Samollow P.B."/>
            <person name="Lander E.S."/>
            <person name="Lindblad-Toh K."/>
        </authorList>
    </citation>
    <scope>NUCLEOTIDE SEQUENCE [LARGE SCALE GENOMIC DNA]</scope>
</reference>
<evidence type="ECO:0000313" key="3">
    <source>
        <dbReference type="Proteomes" id="UP000002280"/>
    </source>
</evidence>
<evidence type="ECO:0000313" key="2">
    <source>
        <dbReference type="Ensembl" id="ENSMODP00000014848.3"/>
    </source>
</evidence>
<reference evidence="2" key="2">
    <citation type="submission" date="2025-08" db="UniProtKB">
        <authorList>
            <consortium name="Ensembl"/>
        </authorList>
    </citation>
    <scope>IDENTIFICATION</scope>
</reference>
<dbReference type="Ensembl" id="ENSMODT00000015120.3">
    <property type="protein sequence ID" value="ENSMODP00000014848.3"/>
    <property type="gene ID" value="ENSMODG00000011849.3"/>
</dbReference>
<sequence>MAGSSSLWGTEPPHFLEAFGRLWQVQSWLGSGSSASVYWVRCCGTPGSPPGALKQFLPPGTTAIASATEYGFHKERAVLEQLQGHRNIMTLYGVFTIQFPPNMPSYCLLLELLDVSVLELLLYSSHQGCSMWMIQHCARGVLEALAFLHHEGYVHADLKSCNILWSAENECFKLIDFGLSFKEGNQDVKYIQTDRYQAPEAEIQNCLAQAGLQSETECTSAVDLWSLGIILLEMFSGMKLKHMIRSQEWKVNSSAIIDHIFASKAVCQKYGPVVSLLVPKENPGRGQVFVEYANAVEQDKGILSLNPPSLLAKLKLR</sequence>
<dbReference type="PANTHER" id="PTHR46962:SF1">
    <property type="entry name" value="SERINE_THREONINE-PROTEIN KINASE KIST"/>
    <property type="match status" value="1"/>
</dbReference>
<organism evidence="2 3">
    <name type="scientific">Monodelphis domestica</name>
    <name type="common">Gray short-tailed opossum</name>
    <dbReference type="NCBI Taxonomy" id="13616"/>
    <lineage>
        <taxon>Eukaryota</taxon>
        <taxon>Metazoa</taxon>
        <taxon>Chordata</taxon>
        <taxon>Craniata</taxon>
        <taxon>Vertebrata</taxon>
        <taxon>Euteleostomi</taxon>
        <taxon>Mammalia</taxon>
        <taxon>Metatheria</taxon>
        <taxon>Didelphimorphia</taxon>
        <taxon>Didelphidae</taxon>
        <taxon>Monodelphis</taxon>
    </lineage>
</organism>
<dbReference type="InterPro" id="IPR000719">
    <property type="entry name" value="Prot_kinase_dom"/>
</dbReference>
<dbReference type="eggNOG" id="KOG0032">
    <property type="taxonomic scope" value="Eukaryota"/>
</dbReference>
<dbReference type="GO" id="GO:0005634">
    <property type="term" value="C:nucleus"/>
    <property type="evidence" value="ECO:0000318"/>
    <property type="project" value="GO_Central"/>
</dbReference>
<dbReference type="GO" id="GO:0003676">
    <property type="term" value="F:nucleic acid binding"/>
    <property type="evidence" value="ECO:0007669"/>
    <property type="project" value="InterPro"/>
</dbReference>
<dbReference type="PROSITE" id="PS50011">
    <property type="entry name" value="PROTEIN_KINASE_DOM"/>
    <property type="match status" value="1"/>
</dbReference>
<protein>
    <recommendedName>
        <fullName evidence="1">Protein kinase domain-containing protein</fullName>
    </recommendedName>
</protein>
<dbReference type="SMART" id="SM00220">
    <property type="entry name" value="S_TKc"/>
    <property type="match status" value="1"/>
</dbReference>
<name>F7GDN3_MONDO</name>